<keyword evidence="3" id="KW-1185">Reference proteome</keyword>
<dbReference type="EMBL" id="OV121136">
    <property type="protein sequence ID" value="CAH0556924.1"/>
    <property type="molecule type" value="Genomic_DNA"/>
</dbReference>
<proteinExistence type="predicted"/>
<dbReference type="AlphaFoldDB" id="A0A9P0B5A7"/>
<evidence type="ECO:0000313" key="3">
    <source>
        <dbReference type="Proteomes" id="UP001154078"/>
    </source>
</evidence>
<dbReference type="Proteomes" id="UP001154078">
    <property type="component" value="Chromosome 5"/>
</dbReference>
<evidence type="ECO:0000313" key="2">
    <source>
        <dbReference type="EMBL" id="CAH0556924.1"/>
    </source>
</evidence>
<sequence>MQKQDNKLNALETELTEAKKENKLKKNATDKLLKEANERLKKDLRNKNLAEIAAAQGMLEGANALRKDTQNSQDATDKLQCKINKRKSELTYIIISPSIREVR</sequence>
<gene>
    <name evidence="2" type="ORF">MELIAE_LOCUS7753</name>
</gene>
<organism evidence="2 3">
    <name type="scientific">Brassicogethes aeneus</name>
    <name type="common">Rape pollen beetle</name>
    <name type="synonym">Meligethes aeneus</name>
    <dbReference type="NCBI Taxonomy" id="1431903"/>
    <lineage>
        <taxon>Eukaryota</taxon>
        <taxon>Metazoa</taxon>
        <taxon>Ecdysozoa</taxon>
        <taxon>Arthropoda</taxon>
        <taxon>Hexapoda</taxon>
        <taxon>Insecta</taxon>
        <taxon>Pterygota</taxon>
        <taxon>Neoptera</taxon>
        <taxon>Endopterygota</taxon>
        <taxon>Coleoptera</taxon>
        <taxon>Polyphaga</taxon>
        <taxon>Cucujiformia</taxon>
        <taxon>Nitidulidae</taxon>
        <taxon>Meligethinae</taxon>
        <taxon>Brassicogethes</taxon>
    </lineage>
</organism>
<dbReference type="OrthoDB" id="8123288at2759"/>
<keyword evidence="1" id="KW-0175">Coiled coil</keyword>
<accession>A0A9P0B5A7</accession>
<name>A0A9P0B5A7_BRAAE</name>
<protein>
    <submittedName>
        <fullName evidence="2">Uncharacterized protein</fullName>
    </submittedName>
</protein>
<evidence type="ECO:0000256" key="1">
    <source>
        <dbReference type="SAM" id="Coils"/>
    </source>
</evidence>
<reference evidence="2" key="1">
    <citation type="submission" date="2021-12" db="EMBL/GenBank/DDBJ databases">
        <authorList>
            <person name="King R."/>
        </authorList>
    </citation>
    <scope>NUCLEOTIDE SEQUENCE</scope>
</reference>
<feature type="coiled-coil region" evidence="1">
    <location>
        <begin position="1"/>
        <end position="53"/>
    </location>
</feature>